<dbReference type="AlphaFoldDB" id="A0A0B2A8N8"/>
<comment type="caution">
    <text evidence="2">The sequence shown here is derived from an EMBL/GenBank/DDBJ whole genome shotgun (WGS) entry which is preliminary data.</text>
</comment>
<keyword evidence="1" id="KW-1133">Transmembrane helix</keyword>
<name>A0A0B2A8N8_9MICO</name>
<reference evidence="2 3" key="1">
    <citation type="submission" date="2014-11" db="EMBL/GenBank/DDBJ databases">
        <title>Genome sequence of Microbacterium mangrovi MUSC 115(T).</title>
        <authorList>
            <person name="Lee L.-H."/>
        </authorList>
    </citation>
    <scope>NUCLEOTIDE SEQUENCE [LARGE SCALE GENOMIC DNA]</scope>
    <source>
        <strain evidence="2 3">MUSC 115</strain>
    </source>
</reference>
<feature type="transmembrane region" description="Helical" evidence="1">
    <location>
        <begin position="140"/>
        <end position="160"/>
    </location>
</feature>
<dbReference type="Proteomes" id="UP000031030">
    <property type="component" value="Unassembled WGS sequence"/>
</dbReference>
<accession>A0A0B2A8N8</accession>
<feature type="transmembrane region" description="Helical" evidence="1">
    <location>
        <begin position="108"/>
        <end position="133"/>
    </location>
</feature>
<proteinExistence type="predicted"/>
<sequence length="203" mass="21376">MWPAIRLNAALSLSETAAVLVGATALWLNPTGATLAHPDSVGVTEFLLATGLLLGIRGVSVTSAPPPRWDTVAGIRLPHGETVAYQAIRDVAMVVLAAVAMLSDSYFFQWVMAFGVMFWATLGSVELLLSVFVRRNSAGIAMRALTVVAGLIGLVLLQGVHQWSPALLGSVAILVLASACLGLVLSFWFLVVVRAPRRGSNAT</sequence>
<evidence type="ECO:0000256" key="1">
    <source>
        <dbReference type="SAM" id="Phobius"/>
    </source>
</evidence>
<keyword evidence="1" id="KW-0812">Transmembrane</keyword>
<organism evidence="2 3">
    <name type="scientific">Microbacterium mangrovi</name>
    <dbReference type="NCBI Taxonomy" id="1348253"/>
    <lineage>
        <taxon>Bacteria</taxon>
        <taxon>Bacillati</taxon>
        <taxon>Actinomycetota</taxon>
        <taxon>Actinomycetes</taxon>
        <taxon>Micrococcales</taxon>
        <taxon>Microbacteriaceae</taxon>
        <taxon>Microbacterium</taxon>
    </lineage>
</organism>
<keyword evidence="1" id="KW-0472">Membrane</keyword>
<feature type="transmembrane region" description="Helical" evidence="1">
    <location>
        <begin position="166"/>
        <end position="193"/>
    </location>
</feature>
<dbReference type="STRING" id="1348253.LK09_00855"/>
<protein>
    <submittedName>
        <fullName evidence="2">Uncharacterized protein</fullName>
    </submittedName>
</protein>
<keyword evidence="3" id="KW-1185">Reference proteome</keyword>
<dbReference type="EMBL" id="JTDK01000001">
    <property type="protein sequence ID" value="KHK99913.1"/>
    <property type="molecule type" value="Genomic_DNA"/>
</dbReference>
<evidence type="ECO:0000313" key="2">
    <source>
        <dbReference type="EMBL" id="KHK99913.1"/>
    </source>
</evidence>
<evidence type="ECO:0000313" key="3">
    <source>
        <dbReference type="Proteomes" id="UP000031030"/>
    </source>
</evidence>
<gene>
    <name evidence="2" type="ORF">LK09_00855</name>
</gene>